<dbReference type="RefSeq" id="WP_000054378.1">
    <property type="nucleotide sequence ID" value="NC_005957.1"/>
</dbReference>
<feature type="domain" description="ABC3 transporter permease C-terminal" evidence="8">
    <location>
        <begin position="280"/>
        <end position="392"/>
    </location>
</feature>
<evidence type="ECO:0000256" key="6">
    <source>
        <dbReference type="ARBA" id="ARBA00038076"/>
    </source>
</evidence>
<evidence type="ECO:0000256" key="3">
    <source>
        <dbReference type="ARBA" id="ARBA00022692"/>
    </source>
</evidence>
<evidence type="ECO:0000313" key="11">
    <source>
        <dbReference type="Proteomes" id="UP000001301"/>
    </source>
</evidence>
<evidence type="ECO:0000256" key="5">
    <source>
        <dbReference type="ARBA" id="ARBA00023136"/>
    </source>
</evidence>
<organism evidence="10 11">
    <name type="scientific">Bacillus thuringiensis subsp. konkukian (strain 97-27)</name>
    <dbReference type="NCBI Taxonomy" id="281309"/>
    <lineage>
        <taxon>Bacteria</taxon>
        <taxon>Bacillati</taxon>
        <taxon>Bacillota</taxon>
        <taxon>Bacilli</taxon>
        <taxon>Bacillales</taxon>
        <taxon>Bacillaceae</taxon>
        <taxon>Bacillus</taxon>
        <taxon>Bacillus cereus group</taxon>
    </lineage>
</organism>
<dbReference type="PANTHER" id="PTHR30572:SF4">
    <property type="entry name" value="ABC TRANSPORTER PERMEASE YTRF"/>
    <property type="match status" value="1"/>
</dbReference>
<accession>Q6HB32</accession>
<dbReference type="AlphaFoldDB" id="Q6HB32"/>
<evidence type="ECO:0000256" key="4">
    <source>
        <dbReference type="ARBA" id="ARBA00022989"/>
    </source>
</evidence>
<dbReference type="InterPro" id="IPR050250">
    <property type="entry name" value="Macrolide_Exporter_MacB"/>
</dbReference>
<feature type="transmembrane region" description="Helical" evidence="7">
    <location>
        <begin position="21"/>
        <end position="42"/>
    </location>
</feature>
<dbReference type="InterPro" id="IPR025857">
    <property type="entry name" value="MacB_PCD"/>
</dbReference>
<protein>
    <submittedName>
        <fullName evidence="10">ABC transporter, permease</fullName>
    </submittedName>
</protein>
<dbReference type="Pfam" id="PF12704">
    <property type="entry name" value="MacB_PCD"/>
    <property type="match status" value="1"/>
</dbReference>
<feature type="domain" description="MacB-like periplasmic core" evidence="9">
    <location>
        <begin position="21"/>
        <end position="238"/>
    </location>
</feature>
<dbReference type="Pfam" id="PF02687">
    <property type="entry name" value="FtsX"/>
    <property type="match status" value="1"/>
</dbReference>
<evidence type="ECO:0000259" key="8">
    <source>
        <dbReference type="Pfam" id="PF02687"/>
    </source>
</evidence>
<dbReference type="InterPro" id="IPR003838">
    <property type="entry name" value="ABC3_permease_C"/>
</dbReference>
<evidence type="ECO:0000256" key="7">
    <source>
        <dbReference type="SAM" id="Phobius"/>
    </source>
</evidence>
<dbReference type="HOGENOM" id="CLU_000604_8_0_9"/>
<gene>
    <name evidence="10" type="ordered locus">BT9727_4935</name>
</gene>
<sequence>MSLLDSIKIALSSILAHKLRSALTMLGIIIGVGSIITVVAIGQGGEAMLKSKIAGSGNNLMPIQFKPDINDEFAIGGFEIPKLTEEDIMEVKQVRDVSHVITTNQTTEVLDVNDKKANLNVIGLDNEYFAVNKVKVVKGRTLNESDISHANNVVMISTKTEETLFKDVNPIGQIIEMKGQPMQIIGVYTSDNEFMGFEMEEGLIPITLWPVLYGTDEIQSIAIQSKNVDDLESAGKQAVDVLNSRKPSEIPGKYELVNLKEFQEGVSKVTNIMTMIIGGIAGISLVVGGIGVMNIMLVSVTERTREIGIRKALGATRSKILLQFLIEAVMLTLLGGLIGIGLGYGGAYIVSTFAKWPPLVSWEVVVGGVLFSMTLGIIFGLIPANKAAKLDPIEALRYE</sequence>
<dbReference type="Proteomes" id="UP000001301">
    <property type="component" value="Chromosome"/>
</dbReference>
<evidence type="ECO:0000256" key="1">
    <source>
        <dbReference type="ARBA" id="ARBA00004651"/>
    </source>
</evidence>
<feature type="transmembrane region" description="Helical" evidence="7">
    <location>
        <begin position="364"/>
        <end position="382"/>
    </location>
</feature>
<name>Q6HB32_BACHK</name>
<reference evidence="10 11" key="1">
    <citation type="journal article" date="2006" name="J. Bacteriol.">
        <title>Pathogenomic sequence analysis of Bacillus cereus and Bacillus thuringiensis isolates closely related to Bacillus anthracis.</title>
        <authorList>
            <person name="Han C.S."/>
            <person name="Xie G."/>
            <person name="Challacombe J.F."/>
            <person name="Altherr M.R."/>
            <person name="Bhotika S.S."/>
            <person name="Brown N."/>
            <person name="Bruce D."/>
            <person name="Campbell C.S."/>
            <person name="Campbell M.L."/>
            <person name="Chen J."/>
            <person name="Chertkov O."/>
            <person name="Cleland C."/>
            <person name="Dimitrijevic M."/>
            <person name="Doggett N.A."/>
            <person name="Fawcett J.J."/>
            <person name="Glavina T."/>
            <person name="Goodwin L.A."/>
            <person name="Green L.D."/>
            <person name="Hill K.K."/>
            <person name="Hitchcock P."/>
            <person name="Jackson P.J."/>
            <person name="Keim P."/>
            <person name="Kewalramani A.R."/>
            <person name="Longmire J."/>
            <person name="Lucas S."/>
            <person name="Malfatti S."/>
            <person name="McMurry K."/>
            <person name="Meincke L.J."/>
            <person name="Misra M."/>
            <person name="Moseman B.L."/>
            <person name="Mundt M."/>
            <person name="Munk A.C."/>
            <person name="Okinaka R.T."/>
            <person name="Parson-Quintana B."/>
            <person name="Reilly L.P."/>
            <person name="Richardson P."/>
            <person name="Robinson D.L."/>
            <person name="Rubin E."/>
            <person name="Saunders E."/>
            <person name="Tapia R."/>
            <person name="Tesmer J.G."/>
            <person name="Thayer N."/>
            <person name="Thompson L.S."/>
            <person name="Tice H."/>
            <person name="Ticknor L.O."/>
            <person name="Wills P.L."/>
            <person name="Brettin T.S."/>
            <person name="Gilna P."/>
        </authorList>
    </citation>
    <scope>NUCLEOTIDE SEQUENCE [LARGE SCALE GENOMIC DNA]</scope>
    <source>
        <strain evidence="10 11">97-27</strain>
    </source>
</reference>
<evidence type="ECO:0000313" key="10">
    <source>
        <dbReference type="EMBL" id="AAT62599.1"/>
    </source>
</evidence>
<proteinExistence type="inferred from homology"/>
<keyword evidence="3 7" id="KW-0812">Transmembrane</keyword>
<keyword evidence="5 7" id="KW-0472">Membrane</keyword>
<dbReference type="PATRIC" id="fig|281309.8.peg.5251"/>
<dbReference type="GO" id="GO:0022857">
    <property type="term" value="F:transmembrane transporter activity"/>
    <property type="evidence" value="ECO:0007669"/>
    <property type="project" value="TreeGrafter"/>
</dbReference>
<dbReference type="PANTHER" id="PTHR30572">
    <property type="entry name" value="MEMBRANE COMPONENT OF TRANSPORTER-RELATED"/>
    <property type="match status" value="1"/>
</dbReference>
<dbReference type="GO" id="GO:0005886">
    <property type="term" value="C:plasma membrane"/>
    <property type="evidence" value="ECO:0007669"/>
    <property type="project" value="UniProtKB-SubCell"/>
</dbReference>
<evidence type="ECO:0000259" key="9">
    <source>
        <dbReference type="Pfam" id="PF12704"/>
    </source>
</evidence>
<comment type="similarity">
    <text evidence="6">Belongs to the ABC-4 integral membrane protein family.</text>
</comment>
<keyword evidence="2" id="KW-1003">Cell membrane</keyword>
<comment type="subcellular location">
    <subcellularLocation>
        <location evidence="1">Cell membrane</location>
        <topology evidence="1">Multi-pass membrane protein</topology>
    </subcellularLocation>
</comment>
<dbReference type="EMBL" id="AE017355">
    <property type="protein sequence ID" value="AAT62599.1"/>
    <property type="molecule type" value="Genomic_DNA"/>
</dbReference>
<keyword evidence="4 7" id="KW-1133">Transmembrane helix</keyword>
<feature type="transmembrane region" description="Helical" evidence="7">
    <location>
        <begin position="320"/>
        <end position="344"/>
    </location>
</feature>
<evidence type="ECO:0000256" key="2">
    <source>
        <dbReference type="ARBA" id="ARBA00022475"/>
    </source>
</evidence>
<dbReference type="KEGG" id="btk:BT9727_4935"/>
<feature type="transmembrane region" description="Helical" evidence="7">
    <location>
        <begin position="272"/>
        <end position="299"/>
    </location>
</feature>